<feature type="domain" description="Protein kinase" evidence="2">
    <location>
        <begin position="661"/>
        <end position="955"/>
    </location>
</feature>
<sequence length="991" mass="105930">MEVASPTAPDAMGGSSRFEKTAAELLTSADGNAPRSSLAFSHQLKGLVNTALAVDAATNQNTAIMSGVTNNNYGDSIHNGSFIFLNPILDSSEQAFSASLVLKGPAPSSASMRMRHVLFDEDQVESSSPGSSKSGKKELGFNDAAEVSLQGLLGATADIFLPGGNRRNMDNVVSLDDLHIGLGAAVVEHCPATFKPKDLGTARLRPAFKARSQSKERELAGSWDISVAIKGAQVLKQIGHGAYGRVYQASWLGQEVAIKVIEQESSRRPGWLGLMNPTAAEITTKVMGGEASRDDKNPGAPPTNQLHNSPHILEGLVSLSAHHPNIVHTFKVVTQRPGRSNHAALLSSMTHSLLWDSTPPQSSMNATSHAASALHTTMHRAQEPLIGGRNNGDLNRPAVAHTCSNISSRLSNISFQDQSQPLVQGRKSSEFSGKLGSDFNQSPWRDINSAISSSSSREVTSLASVQPRPAPAGLSIIQKALDMVTEVTDNNWDEDSRLAQNHTLAPINPNASLSAIQDDTTGEVARSLCPSGALLPAIYMIAENEVVNFGSEGNSAANNVIHYSAPLSSLMRTENLSGDLAVLHHHDEEPPATSSPANKILASAQSSRPEGGLEDGLGSWSQMDLRKPGGSSPRSKLQLLPPSNLSGFTAPRSAELAACLPTDMPTVGGSQFPHALLSSSGLHSIAGSTQDKLKPNTSSSQWLHRTLLHQTKQTYMDDSGLQFFMKSMMSTIQHGPEEATGQDYADAVVITYIVQEFCSGGTLRAALTSGTFHTRADSPSQQASLQTIHIQSIVQTALDVAKALVYLHSKNVVHGDLKADNVLLQSCSSARGFVAKLSDFGLSRLMVQSDDGLIVSRIGTASHMPPESIQDNLVVFASDSYSFGVLMWELYCVEKPFALYTPFQLITAVVANGERPTFPSHCPPSYVALAQQCMNAEHSKRPIMTDVAMQLEDLVRNLPVKLVVPSCVADVDEAQRLMKIMSTQALSTMEW</sequence>
<dbReference type="Gene3D" id="3.30.200.20">
    <property type="entry name" value="Phosphorylase Kinase, domain 1"/>
    <property type="match status" value="1"/>
</dbReference>
<gene>
    <name evidence="3" type="ORF">CEUSTIGMA_g7293.t1</name>
</gene>
<feature type="region of interest" description="Disordered" evidence="1">
    <location>
        <begin position="602"/>
        <end position="641"/>
    </location>
</feature>
<accession>A0A250X9R1</accession>
<evidence type="ECO:0000259" key="2">
    <source>
        <dbReference type="PROSITE" id="PS50011"/>
    </source>
</evidence>
<dbReference type="SUPFAM" id="SSF56112">
    <property type="entry name" value="Protein kinase-like (PK-like)"/>
    <property type="match status" value="1"/>
</dbReference>
<dbReference type="InterPro" id="IPR001245">
    <property type="entry name" value="Ser-Thr/Tyr_kinase_cat_dom"/>
</dbReference>
<evidence type="ECO:0000313" key="3">
    <source>
        <dbReference type="EMBL" id="GAX79853.1"/>
    </source>
</evidence>
<dbReference type="InterPro" id="IPR051681">
    <property type="entry name" value="Ser/Thr_Kinases-Pseudokinases"/>
</dbReference>
<evidence type="ECO:0000313" key="4">
    <source>
        <dbReference type="Proteomes" id="UP000232323"/>
    </source>
</evidence>
<dbReference type="SMART" id="SM00220">
    <property type="entry name" value="S_TKc"/>
    <property type="match status" value="1"/>
</dbReference>
<comment type="caution">
    <text evidence="3">The sequence shown here is derived from an EMBL/GenBank/DDBJ whole genome shotgun (WGS) entry which is preliminary data.</text>
</comment>
<dbReference type="Proteomes" id="UP000232323">
    <property type="component" value="Unassembled WGS sequence"/>
</dbReference>
<dbReference type="InterPro" id="IPR008271">
    <property type="entry name" value="Ser/Thr_kinase_AS"/>
</dbReference>
<dbReference type="GO" id="GO:0004674">
    <property type="term" value="F:protein serine/threonine kinase activity"/>
    <property type="evidence" value="ECO:0007669"/>
    <property type="project" value="TreeGrafter"/>
</dbReference>
<dbReference type="EMBL" id="BEGY01000046">
    <property type="protein sequence ID" value="GAX79853.1"/>
    <property type="molecule type" value="Genomic_DNA"/>
</dbReference>
<dbReference type="STRING" id="1157962.A0A250X9R1"/>
<dbReference type="Gene3D" id="1.10.510.10">
    <property type="entry name" value="Transferase(Phosphotransferase) domain 1"/>
    <property type="match status" value="1"/>
</dbReference>
<dbReference type="PROSITE" id="PS50011">
    <property type="entry name" value="PROTEIN_KINASE_DOM"/>
    <property type="match status" value="1"/>
</dbReference>
<dbReference type="AlphaFoldDB" id="A0A250X9R1"/>
<feature type="region of interest" description="Disordered" evidence="1">
    <location>
        <begin position="288"/>
        <end position="309"/>
    </location>
</feature>
<proteinExistence type="predicted"/>
<dbReference type="Pfam" id="PF07714">
    <property type="entry name" value="PK_Tyr_Ser-Thr"/>
    <property type="match status" value="1"/>
</dbReference>
<reference evidence="3 4" key="1">
    <citation type="submission" date="2017-08" db="EMBL/GenBank/DDBJ databases">
        <title>Acidophilic green algal genome provides insights into adaptation to an acidic environment.</title>
        <authorList>
            <person name="Hirooka S."/>
            <person name="Hirose Y."/>
            <person name="Kanesaki Y."/>
            <person name="Higuchi S."/>
            <person name="Fujiwara T."/>
            <person name="Onuma R."/>
            <person name="Era A."/>
            <person name="Ohbayashi R."/>
            <person name="Uzuka A."/>
            <person name="Nozaki H."/>
            <person name="Yoshikawa H."/>
            <person name="Miyagishima S.Y."/>
        </authorList>
    </citation>
    <scope>NUCLEOTIDE SEQUENCE [LARGE SCALE GENOMIC DNA]</scope>
    <source>
        <strain evidence="3 4">NIES-2499</strain>
    </source>
</reference>
<protein>
    <recommendedName>
        <fullName evidence="2">Protein kinase domain-containing protein</fullName>
    </recommendedName>
</protein>
<dbReference type="OrthoDB" id="4062651at2759"/>
<organism evidence="3 4">
    <name type="scientific">Chlamydomonas eustigma</name>
    <dbReference type="NCBI Taxonomy" id="1157962"/>
    <lineage>
        <taxon>Eukaryota</taxon>
        <taxon>Viridiplantae</taxon>
        <taxon>Chlorophyta</taxon>
        <taxon>core chlorophytes</taxon>
        <taxon>Chlorophyceae</taxon>
        <taxon>CS clade</taxon>
        <taxon>Chlamydomonadales</taxon>
        <taxon>Chlamydomonadaceae</taxon>
        <taxon>Chlamydomonas</taxon>
    </lineage>
</organism>
<dbReference type="GO" id="GO:0005524">
    <property type="term" value="F:ATP binding"/>
    <property type="evidence" value="ECO:0007669"/>
    <property type="project" value="InterPro"/>
</dbReference>
<dbReference type="PANTHER" id="PTHR44329:SF214">
    <property type="entry name" value="PROTEIN KINASE DOMAIN-CONTAINING PROTEIN"/>
    <property type="match status" value="1"/>
</dbReference>
<dbReference type="PROSITE" id="PS00108">
    <property type="entry name" value="PROTEIN_KINASE_ST"/>
    <property type="match status" value="1"/>
</dbReference>
<dbReference type="PANTHER" id="PTHR44329">
    <property type="entry name" value="SERINE/THREONINE-PROTEIN KINASE TNNI3K-RELATED"/>
    <property type="match status" value="1"/>
</dbReference>
<name>A0A250X9R1_9CHLO</name>
<evidence type="ECO:0000256" key="1">
    <source>
        <dbReference type="SAM" id="MobiDB-lite"/>
    </source>
</evidence>
<dbReference type="InterPro" id="IPR011009">
    <property type="entry name" value="Kinase-like_dom_sf"/>
</dbReference>
<dbReference type="InterPro" id="IPR000719">
    <property type="entry name" value="Prot_kinase_dom"/>
</dbReference>
<keyword evidence="4" id="KW-1185">Reference proteome</keyword>